<reference evidence="1" key="1">
    <citation type="submission" date="2020-04" db="EMBL/GenBank/DDBJ databases">
        <title>Deep metagenomics examines the oral microbiome during advanced dental caries in children, revealing novel taxa and co-occurrences with host molecules.</title>
        <authorList>
            <person name="Baker J.L."/>
            <person name="Morton J.T."/>
            <person name="Dinis M."/>
            <person name="Alvarez R."/>
            <person name="Tran N.C."/>
            <person name="Knight R."/>
            <person name="Edlund A."/>
        </authorList>
    </citation>
    <scope>NUCLEOTIDE SEQUENCE</scope>
    <source>
        <strain evidence="1">JCVI_34_bin.1</strain>
    </source>
</reference>
<dbReference type="GO" id="GO:0043165">
    <property type="term" value="P:Gram-negative-bacterium-type cell outer membrane assembly"/>
    <property type="evidence" value="ECO:0007669"/>
    <property type="project" value="InterPro"/>
</dbReference>
<sequence>MIWKTKYVGPLLILLATLLFGSCISYKFTGASIDYTTTHTIQIDNITNRAPYGWAPMEAMFNNRLRDIYANQTRLRQVKRNGDLHIAGEITGYDQFNKGISADGLSSQVQLRMTVNIRFTNSKTNQSWERQFSATTQYDSSQQLSAVQERLVKEMTNDITDQIFNATVADW</sequence>
<dbReference type="PROSITE" id="PS51257">
    <property type="entry name" value="PROKAR_LIPOPROTEIN"/>
    <property type="match status" value="1"/>
</dbReference>
<organism evidence="1 2">
    <name type="scientific">Alloprevotella tannerae</name>
    <dbReference type="NCBI Taxonomy" id="76122"/>
    <lineage>
        <taxon>Bacteria</taxon>
        <taxon>Pseudomonadati</taxon>
        <taxon>Bacteroidota</taxon>
        <taxon>Bacteroidia</taxon>
        <taxon>Bacteroidales</taxon>
        <taxon>Prevotellaceae</taxon>
        <taxon>Alloprevotella</taxon>
    </lineage>
</organism>
<dbReference type="InterPro" id="IPR007485">
    <property type="entry name" value="LPS_assembly_LptE"/>
</dbReference>
<protein>
    <submittedName>
        <fullName evidence="1">LptE family protein</fullName>
    </submittedName>
</protein>
<proteinExistence type="predicted"/>
<comment type="caution">
    <text evidence="1">The sequence shown here is derived from an EMBL/GenBank/DDBJ whole genome shotgun (WGS) entry which is preliminary data.</text>
</comment>
<accession>A0A929RUY9</accession>
<name>A0A929RUY9_9BACT</name>
<dbReference type="Gene3D" id="3.30.160.150">
    <property type="entry name" value="Lipoprotein like domain"/>
    <property type="match status" value="1"/>
</dbReference>
<dbReference type="EMBL" id="JABZGR010000002">
    <property type="protein sequence ID" value="MBF0969693.1"/>
    <property type="molecule type" value="Genomic_DNA"/>
</dbReference>
<dbReference type="GO" id="GO:0019867">
    <property type="term" value="C:outer membrane"/>
    <property type="evidence" value="ECO:0007669"/>
    <property type="project" value="InterPro"/>
</dbReference>
<evidence type="ECO:0000313" key="1">
    <source>
        <dbReference type="EMBL" id="MBF0969693.1"/>
    </source>
</evidence>
<evidence type="ECO:0000313" key="2">
    <source>
        <dbReference type="Proteomes" id="UP000704068"/>
    </source>
</evidence>
<dbReference type="Proteomes" id="UP000704068">
    <property type="component" value="Unassembled WGS sequence"/>
</dbReference>
<dbReference type="Pfam" id="PF04390">
    <property type="entry name" value="LptE"/>
    <property type="match status" value="1"/>
</dbReference>
<dbReference type="RefSeq" id="WP_296092710.1">
    <property type="nucleotide sequence ID" value="NZ_CAUSLU010000001.1"/>
</dbReference>
<dbReference type="AlphaFoldDB" id="A0A929RUY9"/>
<gene>
    <name evidence="1" type="ORF">HXK21_01430</name>
</gene>